<name>A0A5B0RBS0_PUCGR</name>
<dbReference type="Proteomes" id="UP000325313">
    <property type="component" value="Unassembled WGS sequence"/>
</dbReference>
<evidence type="ECO:0000313" key="2">
    <source>
        <dbReference type="EMBL" id="KAA1122822.1"/>
    </source>
</evidence>
<evidence type="ECO:0000313" key="3">
    <source>
        <dbReference type="Proteomes" id="UP000325313"/>
    </source>
</evidence>
<sequence length="193" mass="20801">MSSQHSSAVSGKPSEPVQRPITGVAQTSKKSKELRAQQLMLRALRIQKSLTTSDPFESKEPIDKLTDKDSLKNISIKRSTAKDNPEAATISTVKAVEPVKVANIQQRDLVKHSVNPATAQPAIHQAGEPAILPSLPKISTNATVQKKIENYFVPQGRTTRSISSSSSVLPSGSFTTEPYKLADSSDLDIITAL</sequence>
<feature type="compositionally biased region" description="Low complexity" evidence="1">
    <location>
        <begin position="158"/>
        <end position="176"/>
    </location>
</feature>
<evidence type="ECO:0000256" key="1">
    <source>
        <dbReference type="SAM" id="MobiDB-lite"/>
    </source>
</evidence>
<accession>A0A5B0RBS0</accession>
<feature type="region of interest" description="Disordered" evidence="1">
    <location>
        <begin position="158"/>
        <end position="177"/>
    </location>
</feature>
<reference evidence="2 3" key="1">
    <citation type="submission" date="2019-05" db="EMBL/GenBank/DDBJ databases">
        <title>Emergence of the Ug99 lineage of the wheat stem rust pathogen through somatic hybridization.</title>
        <authorList>
            <person name="Li F."/>
            <person name="Upadhyaya N.M."/>
            <person name="Sperschneider J."/>
            <person name="Matny O."/>
            <person name="Nguyen-Phuc H."/>
            <person name="Mago R."/>
            <person name="Raley C."/>
            <person name="Miller M.E."/>
            <person name="Silverstein K.A.T."/>
            <person name="Henningsen E."/>
            <person name="Hirsch C.D."/>
            <person name="Visser B."/>
            <person name="Pretorius Z.A."/>
            <person name="Steffenson B.J."/>
            <person name="Schwessinger B."/>
            <person name="Dodds P.N."/>
            <person name="Figueroa M."/>
        </authorList>
    </citation>
    <scope>NUCLEOTIDE SEQUENCE [LARGE SCALE GENOMIC DNA]</scope>
    <source>
        <strain evidence="2 3">Ug99</strain>
    </source>
</reference>
<dbReference type="AlphaFoldDB" id="A0A5B0RBS0"/>
<dbReference type="EMBL" id="VDEP01000215">
    <property type="protein sequence ID" value="KAA1122822.1"/>
    <property type="molecule type" value="Genomic_DNA"/>
</dbReference>
<proteinExistence type="predicted"/>
<comment type="caution">
    <text evidence="2">The sequence shown here is derived from an EMBL/GenBank/DDBJ whole genome shotgun (WGS) entry which is preliminary data.</text>
</comment>
<feature type="region of interest" description="Disordered" evidence="1">
    <location>
        <begin position="1"/>
        <end position="33"/>
    </location>
</feature>
<protein>
    <submittedName>
        <fullName evidence="2">Uncharacterized protein</fullName>
    </submittedName>
</protein>
<gene>
    <name evidence="2" type="ORF">PGTUg99_005131</name>
</gene>
<organism evidence="2 3">
    <name type="scientific">Puccinia graminis f. sp. tritici</name>
    <dbReference type="NCBI Taxonomy" id="56615"/>
    <lineage>
        <taxon>Eukaryota</taxon>
        <taxon>Fungi</taxon>
        <taxon>Dikarya</taxon>
        <taxon>Basidiomycota</taxon>
        <taxon>Pucciniomycotina</taxon>
        <taxon>Pucciniomycetes</taxon>
        <taxon>Pucciniales</taxon>
        <taxon>Pucciniaceae</taxon>
        <taxon>Puccinia</taxon>
    </lineage>
</organism>